<evidence type="ECO:0000256" key="1">
    <source>
        <dbReference type="SAM" id="Phobius"/>
    </source>
</evidence>
<dbReference type="EMBL" id="BARU01048646">
    <property type="protein sequence ID" value="GAH98075.1"/>
    <property type="molecule type" value="Genomic_DNA"/>
</dbReference>
<keyword evidence="1" id="KW-0472">Membrane</keyword>
<keyword evidence="1" id="KW-1133">Transmembrane helix</keyword>
<comment type="caution">
    <text evidence="2">The sequence shown here is derived from an EMBL/GenBank/DDBJ whole genome shotgun (WGS) entry which is preliminary data.</text>
</comment>
<keyword evidence="1" id="KW-0812">Transmembrane</keyword>
<dbReference type="NCBIfam" id="NF033493">
    <property type="entry name" value="MetS_like_NSS"/>
    <property type="match status" value="1"/>
</dbReference>
<dbReference type="AlphaFoldDB" id="X1KWR2"/>
<organism evidence="2">
    <name type="scientific">marine sediment metagenome</name>
    <dbReference type="NCBI Taxonomy" id="412755"/>
    <lineage>
        <taxon>unclassified sequences</taxon>
        <taxon>metagenomes</taxon>
        <taxon>ecological metagenomes</taxon>
    </lineage>
</organism>
<evidence type="ECO:0000313" key="2">
    <source>
        <dbReference type="EMBL" id="GAH98075.1"/>
    </source>
</evidence>
<feature type="transmembrane region" description="Helical" evidence="1">
    <location>
        <begin position="18"/>
        <end position="38"/>
    </location>
</feature>
<name>X1KWR2_9ZZZZ</name>
<proteinExistence type="predicted"/>
<accession>X1KWR2</accession>
<gene>
    <name evidence="2" type="ORF">S03H2_72171</name>
</gene>
<sequence>INTIECKKDEGGLMPVSAWIMFCVGTLILFGGIVYSIVMSFRR</sequence>
<feature type="non-terminal residue" evidence="2">
    <location>
        <position position="1"/>
    </location>
</feature>
<protein>
    <submittedName>
        <fullName evidence="2">Uncharacterized protein</fullName>
    </submittedName>
</protein>
<reference evidence="2" key="1">
    <citation type="journal article" date="2014" name="Front. Microbiol.">
        <title>High frequency of phylogenetically diverse reductive dehalogenase-homologous genes in deep subseafloor sedimentary metagenomes.</title>
        <authorList>
            <person name="Kawai M."/>
            <person name="Futagami T."/>
            <person name="Toyoda A."/>
            <person name="Takaki Y."/>
            <person name="Nishi S."/>
            <person name="Hori S."/>
            <person name="Arai W."/>
            <person name="Tsubouchi T."/>
            <person name="Morono Y."/>
            <person name="Uchiyama I."/>
            <person name="Ito T."/>
            <person name="Fujiyama A."/>
            <person name="Inagaki F."/>
            <person name="Takami H."/>
        </authorList>
    </citation>
    <scope>NUCLEOTIDE SEQUENCE</scope>
    <source>
        <strain evidence="2">Expedition CK06-06</strain>
    </source>
</reference>